<gene>
    <name evidence="1" type="ORF">SAMN05444002_1587</name>
</gene>
<dbReference type="RefSeq" id="WP_074255640.1">
    <property type="nucleotide sequence ID" value="NZ_FSRL01000001.1"/>
</dbReference>
<reference evidence="2" key="1">
    <citation type="submission" date="2016-11" db="EMBL/GenBank/DDBJ databases">
        <authorList>
            <person name="Varghese N."/>
            <person name="Submissions S."/>
        </authorList>
    </citation>
    <scope>NUCLEOTIDE SEQUENCE [LARGE SCALE GENOMIC DNA]</scope>
    <source>
        <strain evidence="2">DSM 29440</strain>
    </source>
</reference>
<protein>
    <submittedName>
        <fullName evidence="1">Uncharacterized protein</fullName>
    </submittedName>
</protein>
<name>A0A1N6FDL3_9RHOB</name>
<dbReference type="AlphaFoldDB" id="A0A1N6FDL3"/>
<proteinExistence type="predicted"/>
<dbReference type="EMBL" id="FSRL01000001">
    <property type="protein sequence ID" value="SIN93339.1"/>
    <property type="molecule type" value="Genomic_DNA"/>
</dbReference>
<organism evidence="1 2">
    <name type="scientific">Vannielia litorea</name>
    <dbReference type="NCBI Taxonomy" id="1217970"/>
    <lineage>
        <taxon>Bacteria</taxon>
        <taxon>Pseudomonadati</taxon>
        <taxon>Pseudomonadota</taxon>
        <taxon>Alphaproteobacteria</taxon>
        <taxon>Rhodobacterales</taxon>
        <taxon>Paracoccaceae</taxon>
        <taxon>Vannielia</taxon>
    </lineage>
</organism>
<evidence type="ECO:0000313" key="2">
    <source>
        <dbReference type="Proteomes" id="UP000184932"/>
    </source>
</evidence>
<dbReference type="OrthoDB" id="7828525at2"/>
<accession>A0A1N6FDL3</accession>
<keyword evidence="2" id="KW-1185">Reference proteome</keyword>
<dbReference type="Proteomes" id="UP000184932">
    <property type="component" value="Unassembled WGS sequence"/>
</dbReference>
<sequence>MAEDFAVLDFALVAAAPRAVAVALAAAEAGAPQAPPRTGGVLGRLFGRKPAPSPEAPLLVQPAGTLPRGVLAREMLDDMGFGGADREIRLSAPVGNAGYTLIEWRERTDGGPSPRLVALSRALPAEEILAFRLTGGQHPGGEYGFAVYRGGQVVRRLGIHRADAGSDWEPTQSGTAHALEAEAPLDPSDPGALMTPARQAGILAALGIDADRLLVDRDGHETVLELSTRPGGTAPEALAEAPPEPEEDTADAALAWEDEVTGLLVTAVTDALPEDEQVPWLDAMTADLEAGRTEAALDRARALLDKGSRPAPVRAAAAARLAVLFGH</sequence>
<dbReference type="STRING" id="1217970.SAMN05444002_1587"/>
<evidence type="ECO:0000313" key="1">
    <source>
        <dbReference type="EMBL" id="SIN93339.1"/>
    </source>
</evidence>